<dbReference type="InterPro" id="IPR040361">
    <property type="entry name" value="TPD1"/>
</dbReference>
<dbReference type="EMBL" id="CP093346">
    <property type="protein sequence ID" value="WOG96851.1"/>
    <property type="molecule type" value="Genomic_DNA"/>
</dbReference>
<dbReference type="GO" id="GO:0001709">
    <property type="term" value="P:cell fate determination"/>
    <property type="evidence" value="ECO:0007669"/>
    <property type="project" value="TreeGrafter"/>
</dbReference>
<accession>A0AAF0WXM9</accession>
<protein>
    <submittedName>
        <fullName evidence="2">Uncharacterized protein</fullName>
    </submittedName>
</protein>
<dbReference type="AlphaFoldDB" id="A0AAF0WXM9"/>
<reference evidence="2" key="2">
    <citation type="submission" date="2022-03" db="EMBL/GenBank/DDBJ databases">
        <title>Draft title - Genomic analysis of global carrot germplasm unveils the trajectory of domestication and the origin of high carotenoid orange carrot.</title>
        <authorList>
            <person name="Iorizzo M."/>
            <person name="Ellison S."/>
            <person name="Senalik D."/>
            <person name="Macko-Podgorni A."/>
            <person name="Grzebelus D."/>
            <person name="Bostan H."/>
            <person name="Rolling W."/>
            <person name="Curaba J."/>
            <person name="Simon P."/>
        </authorList>
    </citation>
    <scope>NUCLEOTIDE SEQUENCE</scope>
    <source>
        <tissue evidence="2">Leaf</tissue>
    </source>
</reference>
<evidence type="ECO:0000313" key="3">
    <source>
        <dbReference type="Proteomes" id="UP000077755"/>
    </source>
</evidence>
<dbReference type="Proteomes" id="UP000077755">
    <property type="component" value="Chromosome 4"/>
</dbReference>
<keyword evidence="1" id="KW-0732">Signal</keyword>
<dbReference type="PANTHER" id="PTHR33184:SF81">
    <property type="entry name" value="TPD1 PROTEIN HOMOLOG 1B-LIKE"/>
    <property type="match status" value="1"/>
</dbReference>
<dbReference type="Pfam" id="PF24068">
    <property type="entry name" value="TPD1_C"/>
    <property type="match status" value="1"/>
</dbReference>
<evidence type="ECO:0000256" key="1">
    <source>
        <dbReference type="ARBA" id="ARBA00022729"/>
    </source>
</evidence>
<dbReference type="PANTHER" id="PTHR33184">
    <property type="entry name" value="PROTEIN TAPETUM DETERMINANT 1-LIKE-RELATED"/>
    <property type="match status" value="1"/>
</dbReference>
<reference evidence="2" key="1">
    <citation type="journal article" date="2016" name="Nat. Genet.">
        <title>A high-quality carrot genome assembly provides new insights into carotenoid accumulation and asterid genome evolution.</title>
        <authorList>
            <person name="Iorizzo M."/>
            <person name="Ellison S."/>
            <person name="Senalik D."/>
            <person name="Zeng P."/>
            <person name="Satapoomin P."/>
            <person name="Huang J."/>
            <person name="Bowman M."/>
            <person name="Iovene M."/>
            <person name="Sanseverino W."/>
            <person name="Cavagnaro P."/>
            <person name="Yildiz M."/>
            <person name="Macko-Podgorni A."/>
            <person name="Moranska E."/>
            <person name="Grzebelus E."/>
            <person name="Grzebelus D."/>
            <person name="Ashrafi H."/>
            <person name="Zheng Z."/>
            <person name="Cheng S."/>
            <person name="Spooner D."/>
            <person name="Van Deynze A."/>
            <person name="Simon P."/>
        </authorList>
    </citation>
    <scope>NUCLEOTIDE SEQUENCE</scope>
    <source>
        <tissue evidence="2">Leaf</tissue>
    </source>
</reference>
<gene>
    <name evidence="2" type="ORF">DCAR_0416189</name>
</gene>
<keyword evidence="3" id="KW-1185">Reference proteome</keyword>
<evidence type="ECO:0000313" key="2">
    <source>
        <dbReference type="EMBL" id="WOG96851.1"/>
    </source>
</evidence>
<organism evidence="2 3">
    <name type="scientific">Daucus carota subsp. sativus</name>
    <name type="common">Carrot</name>
    <dbReference type="NCBI Taxonomy" id="79200"/>
    <lineage>
        <taxon>Eukaryota</taxon>
        <taxon>Viridiplantae</taxon>
        <taxon>Streptophyta</taxon>
        <taxon>Embryophyta</taxon>
        <taxon>Tracheophyta</taxon>
        <taxon>Spermatophyta</taxon>
        <taxon>Magnoliopsida</taxon>
        <taxon>eudicotyledons</taxon>
        <taxon>Gunneridae</taxon>
        <taxon>Pentapetalae</taxon>
        <taxon>asterids</taxon>
        <taxon>campanulids</taxon>
        <taxon>Apiales</taxon>
        <taxon>Apiaceae</taxon>
        <taxon>Apioideae</taxon>
        <taxon>Scandiceae</taxon>
        <taxon>Daucinae</taxon>
        <taxon>Daucus</taxon>
        <taxon>Daucus sect. Daucus</taxon>
    </lineage>
</organism>
<name>A0AAF0WXM9_DAUCS</name>
<sequence length="105" mass="11871">MRIDSGQTCSTKDIQIYQWASGYTGVHVPMYTVQILNEGTKDVFGVRISCGDFASTNLINRLIFRRKDKGVCILKNGGQIKQGEMISFRYSNILPYTLKVLQVEC</sequence>
<proteinExistence type="predicted"/>